<accession>A0ABQ5KZC1</accession>
<dbReference type="Proteomes" id="UP001057375">
    <property type="component" value="Unassembled WGS sequence"/>
</dbReference>
<sequence>MSTSTALQIVEPKFIHKGGSDCCPIPRDGPNIMSVEVPAIKTKSKTGKEEFEAFEAQLMMEGGENEGLFSDISIPFSSSSSMKGAYICPFETEYLIFTLTSSKGEKTSKKYEFQEFEENWFFLPVDLPDVVKCEITGKGTEEECFWILSLVFIREETPEEIKSPVKPEFVKEGRRDSIPIPQDDPKLVDPSFSIITGKGTEEECFWILSLVFIREETPEEIKSPVKPEFVKEGRRDSIPIPRDDPKLVDPSFSIVKCKDDSRSVESTQYDRSSEAQRMLKGEGDVSLSHLSIHFPSPSPMKGAYICVDEHWSSPSLLFTFTLSDGKKTFKKYEFIEPKHYYEWHFLPIDLDNVVLCEIEGKGAWVVTNSRKFKIYSLVFTKPE</sequence>
<gene>
    <name evidence="1" type="ORF">ADUPG1_009385</name>
</gene>
<dbReference type="EMBL" id="BQXS01011220">
    <property type="protein sequence ID" value="GKT36415.1"/>
    <property type="molecule type" value="Genomic_DNA"/>
</dbReference>
<reference evidence="1" key="1">
    <citation type="submission" date="2022-03" db="EMBL/GenBank/DDBJ databases">
        <title>Draft genome sequence of Aduncisulcus paluster, a free-living microaerophilic Fornicata.</title>
        <authorList>
            <person name="Yuyama I."/>
            <person name="Kume K."/>
            <person name="Tamura T."/>
            <person name="Inagaki Y."/>
            <person name="Hashimoto T."/>
        </authorList>
    </citation>
    <scope>NUCLEOTIDE SEQUENCE</scope>
    <source>
        <strain evidence="1">NY0171</strain>
    </source>
</reference>
<comment type="caution">
    <text evidence="1">The sequence shown here is derived from an EMBL/GenBank/DDBJ whole genome shotgun (WGS) entry which is preliminary data.</text>
</comment>
<evidence type="ECO:0000313" key="2">
    <source>
        <dbReference type="Proteomes" id="UP001057375"/>
    </source>
</evidence>
<name>A0ABQ5KZC1_9EUKA</name>
<evidence type="ECO:0008006" key="3">
    <source>
        <dbReference type="Google" id="ProtNLM"/>
    </source>
</evidence>
<proteinExistence type="predicted"/>
<keyword evidence="2" id="KW-1185">Reference proteome</keyword>
<protein>
    <recommendedName>
        <fullName evidence="3">NudC domain-containing protein 1</fullName>
    </recommendedName>
</protein>
<organism evidence="1 2">
    <name type="scientific">Aduncisulcus paluster</name>
    <dbReference type="NCBI Taxonomy" id="2918883"/>
    <lineage>
        <taxon>Eukaryota</taxon>
        <taxon>Metamonada</taxon>
        <taxon>Carpediemonas-like organisms</taxon>
        <taxon>Aduncisulcus</taxon>
    </lineage>
</organism>
<evidence type="ECO:0000313" key="1">
    <source>
        <dbReference type="EMBL" id="GKT36415.1"/>
    </source>
</evidence>